<dbReference type="InterPro" id="IPR023214">
    <property type="entry name" value="HAD_sf"/>
</dbReference>
<dbReference type="STRING" id="564137.SAMN04488238_101128"/>
<dbReference type="AlphaFoldDB" id="A0A1H2QYT7"/>
<dbReference type="PANTHER" id="PTHR43434:SF1">
    <property type="entry name" value="PHOSPHOGLYCOLATE PHOSPHATASE"/>
    <property type="match status" value="1"/>
</dbReference>
<accession>A0A1H2QYT7</accession>
<evidence type="ECO:0000313" key="11">
    <source>
        <dbReference type="EMBL" id="SDW11609.1"/>
    </source>
</evidence>
<dbReference type="Pfam" id="PF13419">
    <property type="entry name" value="HAD_2"/>
    <property type="match status" value="1"/>
</dbReference>
<evidence type="ECO:0000256" key="9">
    <source>
        <dbReference type="ARBA" id="ARBA00023277"/>
    </source>
</evidence>
<dbReference type="SFLD" id="SFLDG01129">
    <property type="entry name" value="C1.5:_HAD__Beta-PGM__Phosphata"/>
    <property type="match status" value="1"/>
</dbReference>
<feature type="binding site" evidence="10">
    <location>
        <position position="165"/>
    </location>
    <ligand>
        <name>Mg(2+)</name>
        <dbReference type="ChEBI" id="CHEBI:18420"/>
    </ligand>
</feature>
<comment type="pathway">
    <text evidence="3 10">Organic acid metabolism; glycolate biosynthesis; glycolate from 2-phosphoglycolate: step 1/1.</text>
</comment>
<reference evidence="11" key="1">
    <citation type="submission" date="2016-10" db="EMBL/GenBank/DDBJ databases">
        <authorList>
            <person name="de Groot N.N."/>
        </authorList>
    </citation>
    <scope>NUCLEOTIDE SEQUENCE [LARGE SCALE GENOMIC DNA]</scope>
    <source>
        <strain evidence="11">CGMCC 1.8894</strain>
    </source>
</reference>
<evidence type="ECO:0000313" key="12">
    <source>
        <dbReference type="Proteomes" id="UP000198539"/>
    </source>
</evidence>
<evidence type="ECO:0000256" key="8">
    <source>
        <dbReference type="ARBA" id="ARBA00022842"/>
    </source>
</evidence>
<feature type="binding site" evidence="10">
    <location>
        <position position="9"/>
    </location>
    <ligand>
        <name>Mg(2+)</name>
        <dbReference type="ChEBI" id="CHEBI:18420"/>
    </ligand>
</feature>
<dbReference type="GO" id="GO:0006281">
    <property type="term" value="P:DNA repair"/>
    <property type="evidence" value="ECO:0007669"/>
    <property type="project" value="TreeGrafter"/>
</dbReference>
<dbReference type="InterPro" id="IPR023198">
    <property type="entry name" value="PGP-like_dom2"/>
</dbReference>
<organism evidence="11 12">
    <name type="scientific">Roseicitreum antarcticum</name>
    <dbReference type="NCBI Taxonomy" id="564137"/>
    <lineage>
        <taxon>Bacteria</taxon>
        <taxon>Pseudomonadati</taxon>
        <taxon>Pseudomonadota</taxon>
        <taxon>Alphaproteobacteria</taxon>
        <taxon>Rhodobacterales</taxon>
        <taxon>Paracoccaceae</taxon>
        <taxon>Roseicitreum</taxon>
    </lineage>
</organism>
<comment type="function">
    <text evidence="10">Specifically catalyzes the dephosphorylation of 2-phosphoglycolate. Is involved in the dissimilation of the intracellular 2-phosphoglycolate formed during the DNA repair of 3'-phosphoglycolate ends, a major class of DNA lesions induced by oxidative stress.</text>
</comment>
<comment type="similarity">
    <text evidence="4 10">Belongs to the HAD-like hydrolase superfamily. CbbY/CbbZ/Gph/YieH family.</text>
</comment>
<dbReference type="GO" id="GO:0046872">
    <property type="term" value="F:metal ion binding"/>
    <property type="evidence" value="ECO:0007669"/>
    <property type="project" value="UniProtKB-KW"/>
</dbReference>
<keyword evidence="6 10" id="KW-0479">Metal-binding</keyword>
<dbReference type="UniPathway" id="UPA00865">
    <property type="reaction ID" value="UER00834"/>
</dbReference>
<feature type="active site" description="Nucleophile" evidence="10">
    <location>
        <position position="7"/>
    </location>
</feature>
<gene>
    <name evidence="11" type="ORF">SAMN04488238_101128</name>
</gene>
<dbReference type="InterPro" id="IPR041492">
    <property type="entry name" value="HAD_2"/>
</dbReference>
<dbReference type="EMBL" id="FNOM01000001">
    <property type="protein sequence ID" value="SDW11609.1"/>
    <property type="molecule type" value="Genomic_DNA"/>
</dbReference>
<dbReference type="OrthoDB" id="9793014at2"/>
<dbReference type="PRINTS" id="PR00413">
    <property type="entry name" value="HADHALOGNASE"/>
</dbReference>
<dbReference type="EC" id="3.1.3.18" evidence="5 10"/>
<keyword evidence="7 10" id="KW-0378">Hydrolase</keyword>
<dbReference type="Proteomes" id="UP000198539">
    <property type="component" value="Unassembled WGS sequence"/>
</dbReference>
<evidence type="ECO:0000256" key="10">
    <source>
        <dbReference type="HAMAP-Rule" id="MF_00495"/>
    </source>
</evidence>
<comment type="cofactor">
    <cofactor evidence="2 10">
        <name>Mg(2+)</name>
        <dbReference type="ChEBI" id="CHEBI:18420"/>
    </cofactor>
</comment>
<dbReference type="SUPFAM" id="SSF56784">
    <property type="entry name" value="HAD-like"/>
    <property type="match status" value="1"/>
</dbReference>
<dbReference type="InterPro" id="IPR006439">
    <property type="entry name" value="HAD-SF_hydro_IA"/>
</dbReference>
<keyword evidence="9 10" id="KW-0119">Carbohydrate metabolism</keyword>
<name>A0A1H2QYT7_9RHOB</name>
<keyword evidence="12" id="KW-1185">Reference proteome</keyword>
<feature type="binding site" evidence="10">
    <location>
        <position position="7"/>
    </location>
    <ligand>
        <name>Mg(2+)</name>
        <dbReference type="ChEBI" id="CHEBI:18420"/>
    </ligand>
</feature>
<dbReference type="Gene3D" id="1.10.150.240">
    <property type="entry name" value="Putative phosphatase, domain 2"/>
    <property type="match status" value="1"/>
</dbReference>
<evidence type="ECO:0000256" key="2">
    <source>
        <dbReference type="ARBA" id="ARBA00001946"/>
    </source>
</evidence>
<dbReference type="SFLD" id="SFLDS00003">
    <property type="entry name" value="Haloacid_Dehalogenase"/>
    <property type="match status" value="1"/>
</dbReference>
<dbReference type="GO" id="GO:0046295">
    <property type="term" value="P:glycolate biosynthetic process"/>
    <property type="evidence" value="ECO:0007669"/>
    <property type="project" value="UniProtKB-UniRule"/>
</dbReference>
<evidence type="ECO:0000256" key="6">
    <source>
        <dbReference type="ARBA" id="ARBA00022723"/>
    </source>
</evidence>
<comment type="catalytic activity">
    <reaction evidence="1 10">
        <text>2-phosphoglycolate + H2O = glycolate + phosphate</text>
        <dbReference type="Rhea" id="RHEA:14369"/>
        <dbReference type="ChEBI" id="CHEBI:15377"/>
        <dbReference type="ChEBI" id="CHEBI:29805"/>
        <dbReference type="ChEBI" id="CHEBI:43474"/>
        <dbReference type="ChEBI" id="CHEBI:58033"/>
        <dbReference type="EC" id="3.1.3.18"/>
    </reaction>
</comment>
<proteinExistence type="inferred from homology"/>
<evidence type="ECO:0000256" key="3">
    <source>
        <dbReference type="ARBA" id="ARBA00004818"/>
    </source>
</evidence>
<dbReference type="InterPro" id="IPR037512">
    <property type="entry name" value="PGPase_prok"/>
</dbReference>
<keyword evidence="8 10" id="KW-0460">Magnesium</keyword>
<dbReference type="PANTHER" id="PTHR43434">
    <property type="entry name" value="PHOSPHOGLYCOLATE PHOSPHATASE"/>
    <property type="match status" value="1"/>
</dbReference>
<evidence type="ECO:0000256" key="7">
    <source>
        <dbReference type="ARBA" id="ARBA00022801"/>
    </source>
</evidence>
<dbReference type="InterPro" id="IPR050155">
    <property type="entry name" value="HAD-like_hydrolase_sf"/>
</dbReference>
<dbReference type="HAMAP" id="MF_00495">
    <property type="entry name" value="GPH_hydrolase_bact"/>
    <property type="match status" value="1"/>
</dbReference>
<evidence type="ECO:0000256" key="4">
    <source>
        <dbReference type="ARBA" id="ARBA00006171"/>
    </source>
</evidence>
<dbReference type="RefSeq" id="WP_092884365.1">
    <property type="nucleotide sequence ID" value="NZ_CP061498.1"/>
</dbReference>
<evidence type="ECO:0000256" key="5">
    <source>
        <dbReference type="ARBA" id="ARBA00013078"/>
    </source>
</evidence>
<sequence length="215" mass="22633">MSAIVFDLDGTLVHSAPDIAAAANRMLQEAGHPPLDMATAITFVGKGIPHFVGQVMAHYGIDPAQHAALTARMVAHYTAHPADLTRPYPGVVATLEVLTAQGHALGICTNKFHAQSVQILDALDLSRFFGVVIGGDSLPVKKPDPAPMHAAFAALPGAPLLYVGDSETDAETARRAGQRFALFTEGYRQAPVAELPHAFAFGDFATLPDFVDGLA</sequence>
<dbReference type="GO" id="GO:0008967">
    <property type="term" value="F:phosphoglycolate phosphatase activity"/>
    <property type="evidence" value="ECO:0007669"/>
    <property type="project" value="UniProtKB-UniRule"/>
</dbReference>
<dbReference type="GO" id="GO:0005975">
    <property type="term" value="P:carbohydrate metabolic process"/>
    <property type="evidence" value="ECO:0007669"/>
    <property type="project" value="InterPro"/>
</dbReference>
<dbReference type="GO" id="GO:0005829">
    <property type="term" value="C:cytosol"/>
    <property type="evidence" value="ECO:0007669"/>
    <property type="project" value="TreeGrafter"/>
</dbReference>
<dbReference type="InterPro" id="IPR036412">
    <property type="entry name" value="HAD-like_sf"/>
</dbReference>
<dbReference type="Gene3D" id="3.40.50.1000">
    <property type="entry name" value="HAD superfamily/HAD-like"/>
    <property type="match status" value="1"/>
</dbReference>
<dbReference type="NCBIfam" id="TIGR01449">
    <property type="entry name" value="PGP_bact"/>
    <property type="match status" value="1"/>
</dbReference>
<protein>
    <recommendedName>
        <fullName evidence="5 10">Phosphoglycolate phosphatase</fullName>
        <shortName evidence="10">PGP</shortName>
        <shortName evidence="10">PGPase</shortName>
        <ecNumber evidence="5 10">3.1.3.18</ecNumber>
    </recommendedName>
</protein>
<dbReference type="NCBIfam" id="TIGR01549">
    <property type="entry name" value="HAD-SF-IA-v1"/>
    <property type="match status" value="1"/>
</dbReference>
<evidence type="ECO:0000256" key="1">
    <source>
        <dbReference type="ARBA" id="ARBA00000830"/>
    </source>
</evidence>